<dbReference type="InterPro" id="IPR009056">
    <property type="entry name" value="Cyt_c-like_dom"/>
</dbReference>
<proteinExistence type="predicted"/>
<dbReference type="GO" id="GO:0046872">
    <property type="term" value="F:metal ion binding"/>
    <property type="evidence" value="ECO:0007669"/>
    <property type="project" value="UniProtKB-KW"/>
</dbReference>
<keyword evidence="1 4" id="KW-0349">Heme</keyword>
<evidence type="ECO:0000313" key="6">
    <source>
        <dbReference type="EMBL" id="QDT26300.1"/>
    </source>
</evidence>
<dbReference type="EMBL" id="CP037421">
    <property type="protein sequence ID" value="QDT26300.1"/>
    <property type="molecule type" value="Genomic_DNA"/>
</dbReference>
<dbReference type="GO" id="GO:0009055">
    <property type="term" value="F:electron transfer activity"/>
    <property type="evidence" value="ECO:0007669"/>
    <property type="project" value="InterPro"/>
</dbReference>
<dbReference type="InterPro" id="IPR011030">
    <property type="entry name" value="Lipovitellin_superhlx_dom"/>
</dbReference>
<dbReference type="InterPro" id="IPR055557">
    <property type="entry name" value="DUF7133"/>
</dbReference>
<dbReference type="Gene3D" id="1.10.760.10">
    <property type="entry name" value="Cytochrome c-like domain"/>
    <property type="match status" value="1"/>
</dbReference>
<evidence type="ECO:0000256" key="1">
    <source>
        <dbReference type="ARBA" id="ARBA00022617"/>
    </source>
</evidence>
<dbReference type="Gene3D" id="2.120.10.30">
    <property type="entry name" value="TolB, C-terminal domain"/>
    <property type="match status" value="1"/>
</dbReference>
<name>A0A517Q3U6_9PLAN</name>
<evidence type="ECO:0000259" key="5">
    <source>
        <dbReference type="PROSITE" id="PS51007"/>
    </source>
</evidence>
<keyword evidence="3 4" id="KW-0408">Iron</keyword>
<keyword evidence="7" id="KW-1185">Reference proteome</keyword>
<evidence type="ECO:0000256" key="2">
    <source>
        <dbReference type="ARBA" id="ARBA00022723"/>
    </source>
</evidence>
<dbReference type="SUPFAM" id="SSF48371">
    <property type="entry name" value="ARM repeat"/>
    <property type="match status" value="1"/>
</dbReference>
<keyword evidence="2 4" id="KW-0479">Metal-binding</keyword>
<dbReference type="InterPro" id="IPR013427">
    <property type="entry name" value="Haem-bd_dom_put"/>
</dbReference>
<dbReference type="SUPFAM" id="SSF46626">
    <property type="entry name" value="Cytochrome c"/>
    <property type="match status" value="1"/>
</dbReference>
<evidence type="ECO:0000256" key="3">
    <source>
        <dbReference type="ARBA" id="ARBA00023004"/>
    </source>
</evidence>
<dbReference type="InterPro" id="IPR013428">
    <property type="entry name" value="Membrane-bound_put_N"/>
</dbReference>
<dbReference type="NCBIfam" id="TIGR02604">
    <property type="entry name" value="Piru_Ver_Nterm"/>
    <property type="match status" value="1"/>
</dbReference>
<dbReference type="PANTHER" id="PTHR33546:SF1">
    <property type="entry name" value="LARGE, MULTIFUNCTIONAL SECRETED PROTEIN"/>
    <property type="match status" value="1"/>
</dbReference>
<dbReference type="RefSeq" id="WP_145448644.1">
    <property type="nucleotide sequence ID" value="NZ_CP037421.1"/>
</dbReference>
<dbReference type="InterPro" id="IPR011041">
    <property type="entry name" value="Quinoprot_gluc/sorb_DH_b-prop"/>
</dbReference>
<dbReference type="PANTHER" id="PTHR33546">
    <property type="entry name" value="LARGE, MULTIFUNCTIONAL SECRETED PROTEIN-RELATED"/>
    <property type="match status" value="1"/>
</dbReference>
<reference evidence="6 7" key="1">
    <citation type="submission" date="2019-03" db="EMBL/GenBank/DDBJ databases">
        <title>Deep-cultivation of Planctomycetes and their phenomic and genomic characterization uncovers novel biology.</title>
        <authorList>
            <person name="Wiegand S."/>
            <person name="Jogler M."/>
            <person name="Boedeker C."/>
            <person name="Pinto D."/>
            <person name="Vollmers J."/>
            <person name="Rivas-Marin E."/>
            <person name="Kohn T."/>
            <person name="Peeters S.H."/>
            <person name="Heuer A."/>
            <person name="Rast P."/>
            <person name="Oberbeckmann S."/>
            <person name="Bunk B."/>
            <person name="Jeske O."/>
            <person name="Meyerdierks A."/>
            <person name="Storesund J.E."/>
            <person name="Kallscheuer N."/>
            <person name="Luecker S."/>
            <person name="Lage O.M."/>
            <person name="Pohl T."/>
            <person name="Merkel B.J."/>
            <person name="Hornburger P."/>
            <person name="Mueller R.-W."/>
            <person name="Bruemmer F."/>
            <person name="Labrenz M."/>
            <person name="Spormann A.M."/>
            <person name="Op den Camp H."/>
            <person name="Overmann J."/>
            <person name="Amann R."/>
            <person name="Jetten M.S.M."/>
            <person name="Mascher T."/>
            <person name="Medema M.H."/>
            <person name="Devos D.P."/>
            <person name="Kaster A.-K."/>
            <person name="Ovreas L."/>
            <person name="Rohde M."/>
            <person name="Galperin M.Y."/>
            <person name="Jogler C."/>
        </authorList>
    </citation>
    <scope>NUCLEOTIDE SEQUENCE [LARGE SCALE GENOMIC DNA]</scope>
    <source>
        <strain evidence="6 7">Enr10</strain>
    </source>
</reference>
<dbReference type="InterPro" id="IPR011989">
    <property type="entry name" value="ARM-like"/>
</dbReference>
<feature type="domain" description="Cytochrome c" evidence="5">
    <location>
        <begin position="873"/>
        <end position="1006"/>
    </location>
</feature>
<dbReference type="NCBIfam" id="TIGR02603">
    <property type="entry name" value="CxxCH_TIGR02603"/>
    <property type="match status" value="1"/>
</dbReference>
<dbReference type="InterPro" id="IPR016024">
    <property type="entry name" value="ARM-type_fold"/>
</dbReference>
<dbReference type="SUPFAM" id="SSF48431">
    <property type="entry name" value="Lipovitellin-phosvitin complex, superhelical domain"/>
    <property type="match status" value="1"/>
</dbReference>
<dbReference type="Gene3D" id="1.25.10.10">
    <property type="entry name" value="Leucine-rich Repeat Variant"/>
    <property type="match status" value="1"/>
</dbReference>
<dbReference type="AlphaFoldDB" id="A0A517Q3U6"/>
<dbReference type="GO" id="GO:0020037">
    <property type="term" value="F:heme binding"/>
    <property type="evidence" value="ECO:0007669"/>
    <property type="project" value="InterPro"/>
</dbReference>
<dbReference type="PROSITE" id="PS51007">
    <property type="entry name" value="CYTC"/>
    <property type="match status" value="1"/>
</dbReference>
<dbReference type="Pfam" id="PF23500">
    <property type="entry name" value="DUF7133"/>
    <property type="match status" value="1"/>
</dbReference>
<evidence type="ECO:0000256" key="4">
    <source>
        <dbReference type="PROSITE-ProRule" id="PRU00433"/>
    </source>
</evidence>
<dbReference type="SUPFAM" id="SSF50952">
    <property type="entry name" value="Soluble quinoprotein glucose dehydrogenase"/>
    <property type="match status" value="1"/>
</dbReference>
<organism evidence="6 7">
    <name type="scientific">Gimesia panareensis</name>
    <dbReference type="NCBI Taxonomy" id="2527978"/>
    <lineage>
        <taxon>Bacteria</taxon>
        <taxon>Pseudomonadati</taxon>
        <taxon>Planctomycetota</taxon>
        <taxon>Planctomycetia</taxon>
        <taxon>Planctomycetales</taxon>
        <taxon>Planctomycetaceae</taxon>
        <taxon>Gimesia</taxon>
    </lineage>
</organism>
<dbReference type="Proteomes" id="UP000315647">
    <property type="component" value="Chromosome"/>
</dbReference>
<dbReference type="InterPro" id="IPR036909">
    <property type="entry name" value="Cyt_c-like_dom_sf"/>
</dbReference>
<dbReference type="InterPro" id="IPR011042">
    <property type="entry name" value="6-blade_b-propeller_TolB-like"/>
</dbReference>
<evidence type="ECO:0000313" key="7">
    <source>
        <dbReference type="Proteomes" id="UP000315647"/>
    </source>
</evidence>
<dbReference type="Pfam" id="PF00034">
    <property type="entry name" value="Cytochrom_C"/>
    <property type="match status" value="1"/>
</dbReference>
<accession>A0A517Q3U6</accession>
<sequence length="1006" mass="110821">MPSSRVSSGFSKRFRLVSILSLSLIVFVCGLTMTAKSADKSESPAKVDYSAEMPRILPRTPEESLKSFRIHPDFKIELVAAEPLVRDPVAMCFDARGRAYVVEMPEYNDAHKEGYSSVKLLEDTDGDGVFDKSFPFLTDITLPTAVFCYQGGVFVGAPPYVYFCKDTDGDGTADVREVVMEGFGRDKGDEGMINSFRWGLDNRIYFSTGIDGGMVTVTAEGPGKKFNTKGRGVVLDPATRKIELTTGGGQHGMSLGIWNRAFVCANSIPMQVLMYDDRYIARNPYLAPPPAPVDIAPGGKFTKLMRISQIEPWRILRTRIRAASAKGDYEGGKPSGFFTAATGITVYRGDAWPLKYQGNLFVGEPANNLVYRAAPKPDGLSLVAPRADQNAEFLASTDVWFRPVQFENGPDGSLYVLDMYRELIEGAPFIPEEVLKHIDPIGGQDKGRIYRIVPKKFQRPVMPDYTKLSSKELAALLDSDNGWTRDTAQRLLYERQDTSIVPELKQLALSSKKPITRATALWSLQGLNSLDTNTLLKGLHDQDPHVCIQSLRIAEQFAEDSQVQQAMISLSENESLLVQYQAAFSLGAFQSIARNQALAGLLTQDVENKWMRMAVQSSLKQGAGEVFALLLQNSELLKNRQAQGFLTTLATQIGAQSEPENVKRVMVALETLSKSEQKLAQQSFRNLLSRASASTKQVLASSKSKYTAQLLSGMMKSTIDQATNTKLPVKSRVGAIPTLSIGNFDETLPVFEELLSVQQPLPIRQKAITTLGLVNDDRVAELLVEAWPGLSPQLRMSAVEVLFSRKPWQVALLDAVKAGEINSGDISPERVQLLKSSQDKAIKKRATALFQNQRLTGRSDVIKAYQASLKLKGDPANGKVVFKKNCAACHRLENVGVQLGADLKAIKDRGTEAVLLNILDPNREVKPQYVTYLLVTTQGRTITGLIKTENANSITIARADGTSDTVLRIDIEELISSKLSFMPEGFEKQINQQQMADLLAYLNSIK</sequence>
<gene>
    <name evidence="6" type="ORF">Enr10x_16010</name>
</gene>
<protein>
    <submittedName>
        <fullName evidence="6">Cytochrome c</fullName>
    </submittedName>
</protein>